<organism evidence="1 2">
    <name type="scientific">Candidatus Tokpelaia hoelldobleri</name>
    <dbReference type="NCBI Taxonomy" id="1902579"/>
    <lineage>
        <taxon>Bacteria</taxon>
        <taxon>Pseudomonadati</taxon>
        <taxon>Pseudomonadota</taxon>
        <taxon>Alphaproteobacteria</taxon>
        <taxon>Hyphomicrobiales</taxon>
        <taxon>Candidatus Tokpelaia</taxon>
    </lineage>
</organism>
<dbReference type="STRING" id="1902579.BHV28_02020"/>
<evidence type="ECO:0008006" key="3">
    <source>
        <dbReference type="Google" id="ProtNLM"/>
    </source>
</evidence>
<accession>A0A1U9JSU1</accession>
<reference evidence="1 2" key="1">
    <citation type="journal article" date="2010" name="Science">
        <title>Genomic comparison of the ants Camponotus floridanus and Harpegnathos saltator.</title>
        <authorList>
            <person name="Bonasio R."/>
            <person name="Zhang G."/>
            <person name="Ye C."/>
            <person name="Mutti N.S."/>
            <person name="Fang X."/>
            <person name="Qin N."/>
            <person name="Donahue G."/>
            <person name="Yang P."/>
            <person name="Li Q."/>
            <person name="Li C."/>
            <person name="Zhang P."/>
            <person name="Huang Z."/>
            <person name="Berger S.L."/>
            <person name="Reinberg D."/>
            <person name="Wang J."/>
            <person name="Liebig J."/>
        </authorList>
    </citation>
    <scope>NUCLEOTIDE SEQUENCE [LARGE SCALE GENOMIC DNA]</scope>
    <source>
        <strain evidence="1 2">Hsal</strain>
    </source>
</reference>
<evidence type="ECO:0000313" key="2">
    <source>
        <dbReference type="Proteomes" id="UP000188912"/>
    </source>
</evidence>
<gene>
    <name evidence="1" type="ORF">BHV28_02020</name>
</gene>
<keyword evidence="2" id="KW-1185">Reference proteome</keyword>
<evidence type="ECO:0000313" key="1">
    <source>
        <dbReference type="EMBL" id="AQS40925.1"/>
    </source>
</evidence>
<sequence length="124" mass="14705">MKQSRRYAQLFKTQTLLKEREELQLTQARRELAALEEETRYLFWLMQKGATTDFIDPLLLARRLERTRQAQAAVQAKVDTMIQSLLQATRRCEMIAEKQRAARAQEEHKEMADMMEEFVTRTVL</sequence>
<dbReference type="Proteomes" id="UP000188912">
    <property type="component" value="Chromosome"/>
</dbReference>
<proteinExistence type="predicted"/>
<dbReference type="EMBL" id="CP017315">
    <property type="protein sequence ID" value="AQS40925.1"/>
    <property type="molecule type" value="Genomic_DNA"/>
</dbReference>
<dbReference type="KEGG" id="thd:BHV28_02020"/>
<reference evidence="1 2" key="2">
    <citation type="journal article" date="2016" name="Sci. Rep.">
        <title>The genome of Rhizobiales bacteria in predatory ants reveals urease gene functions but no genes for nitrogen fixation.</title>
        <authorList>
            <person name="Neuvonen M.M."/>
            <person name="Tamarit D."/>
            <person name="Naslund K."/>
            <person name="Liebig J."/>
            <person name="Feldhaar H."/>
            <person name="Moran N.A."/>
            <person name="Guy L."/>
            <person name="Andersson S.G."/>
        </authorList>
    </citation>
    <scope>NUCLEOTIDE SEQUENCE [LARGE SCALE GENOMIC DNA]</scope>
    <source>
        <strain evidence="1 2">Hsal</strain>
    </source>
</reference>
<dbReference type="AlphaFoldDB" id="A0A1U9JSU1"/>
<protein>
    <recommendedName>
        <fullName evidence="3">Flagellar FliJ protein</fullName>
    </recommendedName>
</protein>
<name>A0A1U9JSU1_9HYPH</name>